<comment type="caution">
    <text evidence="2">The sequence shown here is derived from an EMBL/GenBank/DDBJ whole genome shotgun (WGS) entry which is preliminary data.</text>
</comment>
<evidence type="ECO:0000256" key="1">
    <source>
        <dbReference type="SAM" id="Phobius"/>
    </source>
</evidence>
<dbReference type="Proteomes" id="UP000290433">
    <property type="component" value="Unassembled WGS sequence"/>
</dbReference>
<accession>A0A444VUQ8</accession>
<dbReference type="RefSeq" id="WP_165352476.1">
    <property type="nucleotide sequence ID" value="NZ_JUIV01000016.1"/>
</dbReference>
<feature type="transmembrane region" description="Helical" evidence="1">
    <location>
        <begin position="12"/>
        <end position="30"/>
    </location>
</feature>
<dbReference type="EMBL" id="JUIV01000016">
    <property type="protein sequence ID" value="RYJ37418.1"/>
    <property type="molecule type" value="Genomic_DNA"/>
</dbReference>
<proteinExistence type="predicted"/>
<keyword evidence="1" id="KW-1133">Transmembrane helix</keyword>
<keyword evidence="1" id="KW-0472">Membrane</keyword>
<dbReference type="AlphaFoldDB" id="A0A444VUQ8"/>
<keyword evidence="1" id="KW-0812">Transmembrane</keyword>
<protein>
    <submittedName>
        <fullName evidence="2">Uncharacterized protein</fullName>
    </submittedName>
</protein>
<sequence length="55" mass="6471">MAEIKIEKKKPLWSWILALLLIGAIVYYIFLRDDQMQDTNRTEIENFTPTNTIGN</sequence>
<reference evidence="2 3" key="1">
    <citation type="submission" date="2014-12" db="EMBL/GenBank/DDBJ databases">
        <title>Genome sequence of Flavobacterium anhuiense RCM74.</title>
        <authorList>
            <person name="Kim J.F."/>
            <person name="Song J.Y."/>
            <person name="Kwak M.-J."/>
            <person name="Lee S.-W."/>
        </authorList>
    </citation>
    <scope>NUCLEOTIDE SEQUENCE [LARGE SCALE GENOMIC DNA]</scope>
    <source>
        <strain evidence="2 3">RCM74</strain>
    </source>
</reference>
<evidence type="ECO:0000313" key="2">
    <source>
        <dbReference type="EMBL" id="RYJ37418.1"/>
    </source>
</evidence>
<evidence type="ECO:0000313" key="3">
    <source>
        <dbReference type="Proteomes" id="UP000290433"/>
    </source>
</evidence>
<gene>
    <name evidence="2" type="ORF">NU08_3589</name>
</gene>
<name>A0A444VUQ8_9FLAO</name>
<organism evidence="2 3">
    <name type="scientific">Flavobacterium anhuiense</name>
    <dbReference type="NCBI Taxonomy" id="459526"/>
    <lineage>
        <taxon>Bacteria</taxon>
        <taxon>Pseudomonadati</taxon>
        <taxon>Bacteroidota</taxon>
        <taxon>Flavobacteriia</taxon>
        <taxon>Flavobacteriales</taxon>
        <taxon>Flavobacteriaceae</taxon>
        <taxon>Flavobacterium</taxon>
    </lineage>
</organism>